<dbReference type="GO" id="GO:0006753">
    <property type="term" value="P:nucleoside phosphate metabolic process"/>
    <property type="evidence" value="ECO:0007669"/>
    <property type="project" value="TreeGrafter"/>
</dbReference>
<evidence type="ECO:0000256" key="13">
    <source>
        <dbReference type="PIRSR" id="PIRSR604385-2"/>
    </source>
</evidence>
<protein>
    <recommendedName>
        <fullName evidence="4">ADP-ribose pyrophosphatase</fullName>
        <ecNumber evidence="3">3.6.1.13</ecNumber>
    </recommendedName>
    <alternativeName>
        <fullName evidence="9">ADP-ribose diphosphatase</fullName>
    </alternativeName>
    <alternativeName>
        <fullName evidence="11">ADP-ribose phosphohydrolase</fullName>
    </alternativeName>
    <alternativeName>
        <fullName evidence="10">Adenosine diphosphoribose pyrophosphatase</fullName>
    </alternativeName>
</protein>
<feature type="binding site" evidence="13">
    <location>
        <position position="112"/>
    </location>
    <ligand>
        <name>Mg(2+)</name>
        <dbReference type="ChEBI" id="CHEBI:18420"/>
        <label>1</label>
    </ligand>
</feature>
<proteinExistence type="inferred from homology"/>
<dbReference type="AlphaFoldDB" id="A0A917F5H2"/>
<organism evidence="15 16">
    <name type="scientific">Terasakiella brassicae</name>
    <dbReference type="NCBI Taxonomy" id="1634917"/>
    <lineage>
        <taxon>Bacteria</taxon>
        <taxon>Pseudomonadati</taxon>
        <taxon>Pseudomonadota</taxon>
        <taxon>Alphaproteobacteria</taxon>
        <taxon>Rhodospirillales</taxon>
        <taxon>Terasakiellaceae</taxon>
        <taxon>Terasakiella</taxon>
    </lineage>
</organism>
<dbReference type="CDD" id="cd24155">
    <property type="entry name" value="NUDIX_ADPRase"/>
    <property type="match status" value="1"/>
</dbReference>
<dbReference type="InterPro" id="IPR000086">
    <property type="entry name" value="NUDIX_hydrolase_dom"/>
</dbReference>
<keyword evidence="7 13" id="KW-0460">Magnesium</keyword>
<dbReference type="PANTHER" id="PTHR11839">
    <property type="entry name" value="UDP/ADP-SUGAR PYROPHOSPHATASE"/>
    <property type="match status" value="1"/>
</dbReference>
<feature type="domain" description="Nudix hydrolase" evidence="14">
    <location>
        <begin position="55"/>
        <end position="198"/>
    </location>
</feature>
<keyword evidence="6" id="KW-0378">Hydrolase</keyword>
<feature type="binding site" evidence="13">
    <location>
        <position position="96"/>
    </location>
    <ligand>
        <name>Mg(2+)</name>
        <dbReference type="ChEBI" id="CHEBI:18420"/>
        <label>1</label>
    </ligand>
</feature>
<evidence type="ECO:0000256" key="5">
    <source>
        <dbReference type="ARBA" id="ARBA00022723"/>
    </source>
</evidence>
<dbReference type="Gene3D" id="3.90.79.10">
    <property type="entry name" value="Nucleoside Triphosphate Pyrophosphohydrolase"/>
    <property type="match status" value="1"/>
</dbReference>
<evidence type="ECO:0000259" key="14">
    <source>
        <dbReference type="PROSITE" id="PS51462"/>
    </source>
</evidence>
<evidence type="ECO:0000256" key="1">
    <source>
        <dbReference type="ARBA" id="ARBA00001946"/>
    </source>
</evidence>
<dbReference type="SUPFAM" id="SSF55811">
    <property type="entry name" value="Nudix"/>
    <property type="match status" value="1"/>
</dbReference>
<evidence type="ECO:0000256" key="7">
    <source>
        <dbReference type="ARBA" id="ARBA00022842"/>
    </source>
</evidence>
<dbReference type="GO" id="GO:0019144">
    <property type="term" value="F:ADP-sugar diphosphatase activity"/>
    <property type="evidence" value="ECO:0007669"/>
    <property type="project" value="TreeGrafter"/>
</dbReference>
<dbReference type="PANTHER" id="PTHR11839:SF5">
    <property type="entry name" value="ADP-RIBOSE PYROPHOSPHATASE"/>
    <property type="match status" value="1"/>
</dbReference>
<dbReference type="Proteomes" id="UP000632498">
    <property type="component" value="Unassembled WGS sequence"/>
</dbReference>
<evidence type="ECO:0000313" key="15">
    <source>
        <dbReference type="EMBL" id="GGF51880.1"/>
    </source>
</evidence>
<dbReference type="GO" id="GO:0005829">
    <property type="term" value="C:cytosol"/>
    <property type="evidence" value="ECO:0007669"/>
    <property type="project" value="TreeGrafter"/>
</dbReference>
<evidence type="ECO:0000256" key="3">
    <source>
        <dbReference type="ARBA" id="ARBA00012453"/>
    </source>
</evidence>
<name>A0A917F5H2_9PROT</name>
<evidence type="ECO:0000256" key="10">
    <source>
        <dbReference type="ARBA" id="ARBA00030308"/>
    </source>
</evidence>
<reference evidence="15" key="2">
    <citation type="submission" date="2020-09" db="EMBL/GenBank/DDBJ databases">
        <authorList>
            <person name="Sun Q."/>
            <person name="Zhou Y."/>
        </authorList>
    </citation>
    <scope>NUCLEOTIDE SEQUENCE</scope>
    <source>
        <strain evidence="15">CGMCC 1.15254</strain>
    </source>
</reference>
<comment type="cofactor">
    <cofactor evidence="1 13">
        <name>Mg(2+)</name>
        <dbReference type="ChEBI" id="CHEBI:18420"/>
    </cofactor>
</comment>
<feature type="binding site" evidence="13">
    <location>
        <position position="164"/>
    </location>
    <ligand>
        <name>Mg(2+)</name>
        <dbReference type="ChEBI" id="CHEBI:18420"/>
        <label>1</label>
    </ligand>
</feature>
<comment type="catalytic activity">
    <reaction evidence="12">
        <text>ADP-D-ribose + H2O = D-ribose 5-phosphate + AMP + 2 H(+)</text>
        <dbReference type="Rhea" id="RHEA:10412"/>
        <dbReference type="ChEBI" id="CHEBI:15377"/>
        <dbReference type="ChEBI" id="CHEBI:15378"/>
        <dbReference type="ChEBI" id="CHEBI:57967"/>
        <dbReference type="ChEBI" id="CHEBI:78346"/>
        <dbReference type="ChEBI" id="CHEBI:456215"/>
        <dbReference type="EC" id="3.6.1.13"/>
    </reaction>
</comment>
<dbReference type="RefSeq" id="WP_188660017.1">
    <property type="nucleotide sequence ID" value="NZ_BMHV01000001.1"/>
</dbReference>
<evidence type="ECO:0000256" key="8">
    <source>
        <dbReference type="ARBA" id="ARBA00025164"/>
    </source>
</evidence>
<sequence>MAKSRADYAQFSQDDVKVVKKETPFKGYFQIDVYTIQHRIHEGGWTKPIIREVFERGHASAMLPYDPVKDIVILIEQFRPGAYAAGNNPWLLEVPAGIIEDGQTPKDVAIRETTEETGCEAKRVEFIADYIVTPGGSSETIHLYCVEVDSDEALDHAGLEEEGEHIRVLKMSSAEAFELLNNGHMHNSTGIIALQWLKLHHNNIREKWCKNK</sequence>
<comment type="function">
    <text evidence="8">Acts on ADP-mannose and ADP-glucose as well as ADP-ribose. Prevents glycogen biosynthesis. The reaction catalyzed by this enzyme is a limiting step of the gluconeogenic process.</text>
</comment>
<feature type="binding site" evidence="13">
    <location>
        <position position="116"/>
    </location>
    <ligand>
        <name>Mg(2+)</name>
        <dbReference type="ChEBI" id="CHEBI:18420"/>
        <label>1</label>
    </ligand>
</feature>
<dbReference type="NCBIfam" id="TIGR00052">
    <property type="entry name" value="nudix-type nucleoside diphosphatase, YffH/AdpP family"/>
    <property type="match status" value="1"/>
</dbReference>
<keyword evidence="5 13" id="KW-0479">Metal-binding</keyword>
<evidence type="ECO:0000256" key="12">
    <source>
        <dbReference type="ARBA" id="ARBA00049546"/>
    </source>
</evidence>
<dbReference type="Pfam" id="PF00293">
    <property type="entry name" value="NUDIX"/>
    <property type="match status" value="1"/>
</dbReference>
<dbReference type="InterPro" id="IPR004385">
    <property type="entry name" value="NDP_pyrophosphatase"/>
</dbReference>
<evidence type="ECO:0000256" key="6">
    <source>
        <dbReference type="ARBA" id="ARBA00022801"/>
    </source>
</evidence>
<dbReference type="GO" id="GO:0047631">
    <property type="term" value="F:ADP-ribose diphosphatase activity"/>
    <property type="evidence" value="ECO:0007669"/>
    <property type="project" value="UniProtKB-EC"/>
</dbReference>
<dbReference type="InterPro" id="IPR015797">
    <property type="entry name" value="NUDIX_hydrolase-like_dom_sf"/>
</dbReference>
<reference evidence="15" key="1">
    <citation type="journal article" date="2014" name="Int. J. Syst. Evol. Microbiol.">
        <title>Complete genome sequence of Corynebacterium casei LMG S-19264T (=DSM 44701T), isolated from a smear-ripened cheese.</title>
        <authorList>
            <consortium name="US DOE Joint Genome Institute (JGI-PGF)"/>
            <person name="Walter F."/>
            <person name="Albersmeier A."/>
            <person name="Kalinowski J."/>
            <person name="Ruckert C."/>
        </authorList>
    </citation>
    <scope>NUCLEOTIDE SEQUENCE</scope>
    <source>
        <strain evidence="15">CGMCC 1.15254</strain>
    </source>
</reference>
<evidence type="ECO:0000256" key="2">
    <source>
        <dbReference type="ARBA" id="ARBA00007482"/>
    </source>
</evidence>
<dbReference type="EMBL" id="BMHV01000001">
    <property type="protein sequence ID" value="GGF51880.1"/>
    <property type="molecule type" value="Genomic_DNA"/>
</dbReference>
<comment type="similarity">
    <text evidence="2">Belongs to the Nudix hydrolase family. NudF subfamily.</text>
</comment>
<gene>
    <name evidence="15" type="ORF">GCM10011332_01430</name>
</gene>
<evidence type="ECO:0000256" key="9">
    <source>
        <dbReference type="ARBA" id="ARBA00030162"/>
    </source>
</evidence>
<dbReference type="GO" id="GO:0046872">
    <property type="term" value="F:metal ion binding"/>
    <property type="evidence" value="ECO:0007669"/>
    <property type="project" value="UniProtKB-KW"/>
</dbReference>
<comment type="caution">
    <text evidence="15">The sequence shown here is derived from an EMBL/GenBank/DDBJ whole genome shotgun (WGS) entry which is preliminary data.</text>
</comment>
<dbReference type="EC" id="3.6.1.13" evidence="3"/>
<keyword evidence="16" id="KW-1185">Reference proteome</keyword>
<evidence type="ECO:0000256" key="11">
    <source>
        <dbReference type="ARBA" id="ARBA00033056"/>
    </source>
</evidence>
<accession>A0A917F5H2</accession>
<evidence type="ECO:0000256" key="4">
    <source>
        <dbReference type="ARBA" id="ARBA00013297"/>
    </source>
</evidence>
<dbReference type="GO" id="GO:0019693">
    <property type="term" value="P:ribose phosphate metabolic process"/>
    <property type="evidence" value="ECO:0007669"/>
    <property type="project" value="TreeGrafter"/>
</dbReference>
<dbReference type="PROSITE" id="PS51462">
    <property type="entry name" value="NUDIX"/>
    <property type="match status" value="1"/>
</dbReference>
<evidence type="ECO:0000313" key="16">
    <source>
        <dbReference type="Proteomes" id="UP000632498"/>
    </source>
</evidence>